<dbReference type="EMBL" id="UHJG01000004">
    <property type="protein sequence ID" value="SUQ37546.1"/>
    <property type="molecule type" value="Genomic_DNA"/>
</dbReference>
<name>A0A380SAD8_YERRU</name>
<reference evidence="1 2" key="1">
    <citation type="submission" date="2018-06" db="EMBL/GenBank/DDBJ databases">
        <authorList>
            <consortium name="Pathogen Informatics"/>
            <person name="Doyle S."/>
        </authorList>
    </citation>
    <scope>NUCLEOTIDE SEQUENCE [LARGE SCALE GENOMIC DNA]</scope>
    <source>
        <strain evidence="1 2">NCTC10476</strain>
    </source>
</reference>
<evidence type="ECO:0000313" key="2">
    <source>
        <dbReference type="Proteomes" id="UP000255169"/>
    </source>
</evidence>
<keyword evidence="2" id="KW-1185">Reference proteome</keyword>
<dbReference type="Proteomes" id="UP000255169">
    <property type="component" value="Unassembled WGS sequence"/>
</dbReference>
<dbReference type="AlphaFoldDB" id="A0A380SAD8"/>
<sequence>MDELIPLLQNFSDRMKYSFFMKKRNTTLDGLNPKGREFTVAQLLKEKPNEIVMNELKRLARLEGTQDPA</sequence>
<protein>
    <submittedName>
        <fullName evidence="1">Uncharacterized protein</fullName>
    </submittedName>
</protein>
<accession>A0A380SAD8</accession>
<gene>
    <name evidence="1" type="ORF">NCTC10476_03676</name>
</gene>
<evidence type="ECO:0000313" key="1">
    <source>
        <dbReference type="EMBL" id="SUQ37546.1"/>
    </source>
</evidence>
<dbReference type="RefSeq" id="WP_115369984.1">
    <property type="nucleotide sequence ID" value="NZ_UHJG01000004.1"/>
</dbReference>
<organism evidence="1 2">
    <name type="scientific">Yersinia ruckeri</name>
    <dbReference type="NCBI Taxonomy" id="29486"/>
    <lineage>
        <taxon>Bacteria</taxon>
        <taxon>Pseudomonadati</taxon>
        <taxon>Pseudomonadota</taxon>
        <taxon>Gammaproteobacteria</taxon>
        <taxon>Enterobacterales</taxon>
        <taxon>Yersiniaceae</taxon>
        <taxon>Yersinia</taxon>
    </lineage>
</organism>
<proteinExistence type="predicted"/>